<sequence>MDVIQYHFNEDWEEVYTNLQEKYCVNLEASALSPIQYSDFWSPDKKIGVILFPTSINDDFNALWSKFVPKLHLMCNIMTKRFAIIPIFGNYDNIFMKIQFKLIEGNLDIQLILASSYFQYSMLLNNIFKNREGNFQEIKYKKIENINISLILKNNLEIYNERDIYTLVSELRTLENILGAPEGLLESLHIEEDTIEAIINFREGDFII</sequence>
<reference evidence="1 2" key="1">
    <citation type="journal article" date="2015" name="Genome Biol. Evol.">
        <title>Phylogenomic analyses indicate that early fungi evolved digesting cell walls of algal ancestors of land plants.</title>
        <authorList>
            <person name="Chang Y."/>
            <person name="Wang S."/>
            <person name="Sekimoto S."/>
            <person name="Aerts A.L."/>
            <person name="Choi C."/>
            <person name="Clum A."/>
            <person name="LaButti K.M."/>
            <person name="Lindquist E.A."/>
            <person name="Yee Ngan C."/>
            <person name="Ohm R.A."/>
            <person name="Salamov A.A."/>
            <person name="Grigoriev I.V."/>
            <person name="Spatafora J.W."/>
            <person name="Berbee M.L."/>
        </authorList>
    </citation>
    <scope>NUCLEOTIDE SEQUENCE [LARGE SCALE GENOMIC DNA]</scope>
    <source>
        <strain evidence="1 2">NRRL 28638</strain>
    </source>
</reference>
<accession>A0A137PJ40</accession>
<name>A0A137PJ40_CONC2</name>
<organism evidence="1 2">
    <name type="scientific">Conidiobolus coronatus (strain ATCC 28846 / CBS 209.66 / NRRL 28638)</name>
    <name type="common">Delacroixia coronata</name>
    <dbReference type="NCBI Taxonomy" id="796925"/>
    <lineage>
        <taxon>Eukaryota</taxon>
        <taxon>Fungi</taxon>
        <taxon>Fungi incertae sedis</taxon>
        <taxon>Zoopagomycota</taxon>
        <taxon>Entomophthoromycotina</taxon>
        <taxon>Entomophthoromycetes</taxon>
        <taxon>Entomophthorales</taxon>
        <taxon>Ancylistaceae</taxon>
        <taxon>Conidiobolus</taxon>
    </lineage>
</organism>
<evidence type="ECO:0000313" key="2">
    <source>
        <dbReference type="Proteomes" id="UP000070444"/>
    </source>
</evidence>
<dbReference type="Proteomes" id="UP000070444">
    <property type="component" value="Unassembled WGS sequence"/>
</dbReference>
<dbReference type="AlphaFoldDB" id="A0A137PJ40"/>
<evidence type="ECO:0000313" key="1">
    <source>
        <dbReference type="EMBL" id="KXN74990.1"/>
    </source>
</evidence>
<dbReference type="EMBL" id="KQ964418">
    <property type="protein sequence ID" value="KXN74990.1"/>
    <property type="molecule type" value="Genomic_DNA"/>
</dbReference>
<protein>
    <submittedName>
        <fullName evidence="1">Uncharacterized protein</fullName>
    </submittedName>
</protein>
<keyword evidence="2" id="KW-1185">Reference proteome</keyword>
<proteinExistence type="predicted"/>
<gene>
    <name evidence="1" type="ORF">CONCODRAFT_1777</name>
</gene>